<evidence type="ECO:0008006" key="9">
    <source>
        <dbReference type="Google" id="ProtNLM"/>
    </source>
</evidence>
<name>A0A2A2KDX6_9BILA</name>
<keyword evidence="4 6" id="KW-0472">Membrane</keyword>
<evidence type="ECO:0000256" key="4">
    <source>
        <dbReference type="ARBA" id="ARBA00023136"/>
    </source>
</evidence>
<dbReference type="STRING" id="2018661.A0A2A2KDX6"/>
<dbReference type="Proteomes" id="UP000218231">
    <property type="component" value="Unassembled WGS sequence"/>
</dbReference>
<evidence type="ECO:0000256" key="1">
    <source>
        <dbReference type="ARBA" id="ARBA00004141"/>
    </source>
</evidence>
<dbReference type="PANTHER" id="PTHR45951">
    <property type="entry name" value="PROTEIN DISPATCHED-RELATED"/>
    <property type="match status" value="1"/>
</dbReference>
<keyword evidence="5" id="KW-0325">Glycoprotein</keyword>
<dbReference type="GO" id="GO:0016020">
    <property type="term" value="C:membrane"/>
    <property type="evidence" value="ECO:0007669"/>
    <property type="project" value="UniProtKB-SubCell"/>
</dbReference>
<proteinExistence type="predicted"/>
<dbReference type="EMBL" id="LIAE01008849">
    <property type="protein sequence ID" value="PAV72068.1"/>
    <property type="molecule type" value="Genomic_DNA"/>
</dbReference>
<dbReference type="GO" id="GO:0022857">
    <property type="term" value="F:transmembrane transporter activity"/>
    <property type="evidence" value="ECO:0007669"/>
    <property type="project" value="TreeGrafter"/>
</dbReference>
<dbReference type="GO" id="GO:0007224">
    <property type="term" value="P:smoothened signaling pathway"/>
    <property type="evidence" value="ECO:0007669"/>
    <property type="project" value="TreeGrafter"/>
</dbReference>
<organism evidence="7 8">
    <name type="scientific">Diploscapter pachys</name>
    <dbReference type="NCBI Taxonomy" id="2018661"/>
    <lineage>
        <taxon>Eukaryota</taxon>
        <taxon>Metazoa</taxon>
        <taxon>Ecdysozoa</taxon>
        <taxon>Nematoda</taxon>
        <taxon>Chromadorea</taxon>
        <taxon>Rhabditida</taxon>
        <taxon>Rhabditina</taxon>
        <taxon>Rhabditomorpha</taxon>
        <taxon>Rhabditoidea</taxon>
        <taxon>Rhabditidae</taxon>
        <taxon>Diploscapter</taxon>
    </lineage>
</organism>
<dbReference type="AlphaFoldDB" id="A0A2A2KDX6"/>
<keyword evidence="8" id="KW-1185">Reference proteome</keyword>
<reference evidence="7 8" key="1">
    <citation type="journal article" date="2017" name="Curr. Biol.">
        <title>Genome architecture and evolution of a unichromosomal asexual nematode.</title>
        <authorList>
            <person name="Fradin H."/>
            <person name="Zegar C."/>
            <person name="Gutwein M."/>
            <person name="Lucas J."/>
            <person name="Kovtun M."/>
            <person name="Corcoran D."/>
            <person name="Baugh L.R."/>
            <person name="Kiontke K."/>
            <person name="Gunsalus K."/>
            <person name="Fitch D.H."/>
            <person name="Piano F."/>
        </authorList>
    </citation>
    <scope>NUCLEOTIDE SEQUENCE [LARGE SCALE GENOMIC DNA]</scope>
    <source>
        <strain evidence="7">PF1309</strain>
    </source>
</reference>
<accession>A0A2A2KDX6</accession>
<comment type="caution">
    <text evidence="7">The sequence shown here is derived from an EMBL/GenBank/DDBJ whole genome shotgun (WGS) entry which is preliminary data.</text>
</comment>
<dbReference type="OrthoDB" id="193905at2759"/>
<sequence length="335" mass="38108">MRLGMIDLSGAFRIYSRSIYTHTWFYLLAPLVFTGLIPAIMLVFVFPVQLTKNAEIGFDTKDTPYSGPRIAWQMLQQTLIGSNRIRFANPKPIDLNVTRVPMTINNSNANGQKINRTLETLPLRKQNTSARRKRSWADQLLAAFSNVPCYDAPIPLMEHLSQVVLEVPSYDALFSMQLLNALCGLQTSISHQLKAFESYTPYKNVWHIANFFACISPNNLVNCTQLTVDDVEVVKGIVDECKKYREDIIQCKLKGKCPGIPPKCTSQMMFDLFYRLLPMNMDSHPFYLNTFLPVFTSTGYGTQNIYLPLKSYVDLEEAIIKHMQKHGLTMKGETA</sequence>
<evidence type="ECO:0000313" key="8">
    <source>
        <dbReference type="Proteomes" id="UP000218231"/>
    </source>
</evidence>
<protein>
    <recommendedName>
        <fullName evidence="9">SSD domain-containing protein</fullName>
    </recommendedName>
</protein>
<evidence type="ECO:0000256" key="6">
    <source>
        <dbReference type="SAM" id="Phobius"/>
    </source>
</evidence>
<feature type="transmembrane region" description="Helical" evidence="6">
    <location>
        <begin position="23"/>
        <end position="46"/>
    </location>
</feature>
<keyword evidence="3 6" id="KW-1133">Transmembrane helix</keyword>
<keyword evidence="2 6" id="KW-0812">Transmembrane</keyword>
<evidence type="ECO:0000313" key="7">
    <source>
        <dbReference type="EMBL" id="PAV72068.1"/>
    </source>
</evidence>
<dbReference type="InterPro" id="IPR052081">
    <property type="entry name" value="Dispatched_Hh_regulator"/>
</dbReference>
<comment type="subcellular location">
    <subcellularLocation>
        <location evidence="1">Membrane</location>
        <topology evidence="1">Multi-pass membrane protein</topology>
    </subcellularLocation>
</comment>
<gene>
    <name evidence="7" type="ORF">WR25_20764</name>
</gene>
<evidence type="ECO:0000256" key="5">
    <source>
        <dbReference type="ARBA" id="ARBA00023180"/>
    </source>
</evidence>
<dbReference type="PANTHER" id="PTHR45951:SF8">
    <property type="entry name" value="CHE-14 PROTEIN"/>
    <property type="match status" value="1"/>
</dbReference>
<evidence type="ECO:0000256" key="3">
    <source>
        <dbReference type="ARBA" id="ARBA00022989"/>
    </source>
</evidence>
<evidence type="ECO:0000256" key="2">
    <source>
        <dbReference type="ARBA" id="ARBA00022692"/>
    </source>
</evidence>